<dbReference type="AlphaFoldDB" id="A0A6N3CRF6"/>
<feature type="domain" description="PucR C-terminal helix-turn-helix" evidence="3">
    <location>
        <begin position="328"/>
        <end position="384"/>
    </location>
</feature>
<dbReference type="InterPro" id="IPR012914">
    <property type="entry name" value="PucR_dom"/>
</dbReference>
<evidence type="ECO:0000259" key="3">
    <source>
        <dbReference type="Pfam" id="PF13556"/>
    </source>
</evidence>
<feature type="domain" description="CdaR GGDEF-like" evidence="4">
    <location>
        <begin position="152"/>
        <end position="273"/>
    </location>
</feature>
<dbReference type="PANTHER" id="PTHR33744">
    <property type="entry name" value="CARBOHYDRATE DIACID REGULATOR"/>
    <property type="match status" value="1"/>
</dbReference>
<organism evidence="5">
    <name type="scientific">Intestinibacter bartlettii</name>
    <dbReference type="NCBI Taxonomy" id="261299"/>
    <lineage>
        <taxon>Bacteria</taxon>
        <taxon>Bacillati</taxon>
        <taxon>Bacillota</taxon>
        <taxon>Clostridia</taxon>
        <taxon>Peptostreptococcales</taxon>
        <taxon>Peptostreptococcaceae</taxon>
        <taxon>Intestinibacter</taxon>
    </lineage>
</organism>
<dbReference type="Gene3D" id="1.10.10.2840">
    <property type="entry name" value="PucR C-terminal helix-turn-helix domain"/>
    <property type="match status" value="1"/>
</dbReference>
<dbReference type="InterPro" id="IPR041522">
    <property type="entry name" value="CdaR_GGDEF"/>
</dbReference>
<dbReference type="Pfam" id="PF13556">
    <property type="entry name" value="HTH_30"/>
    <property type="match status" value="1"/>
</dbReference>
<dbReference type="InterPro" id="IPR051448">
    <property type="entry name" value="CdaR-like_regulators"/>
</dbReference>
<reference evidence="5" key="1">
    <citation type="submission" date="2019-11" db="EMBL/GenBank/DDBJ databases">
        <authorList>
            <person name="Feng L."/>
        </authorList>
    </citation>
    <scope>NUCLEOTIDE SEQUENCE</scope>
    <source>
        <strain evidence="5">IbartlettiiLFYP30</strain>
    </source>
</reference>
<evidence type="ECO:0000259" key="2">
    <source>
        <dbReference type="Pfam" id="PF07905"/>
    </source>
</evidence>
<name>A0A6N3CRF6_9FIRM</name>
<evidence type="ECO:0000256" key="1">
    <source>
        <dbReference type="ARBA" id="ARBA00006754"/>
    </source>
</evidence>
<gene>
    <name evidence="5" type="primary">pucR_2</name>
    <name evidence="5" type="ORF">IBLFYP30_01960</name>
</gene>
<dbReference type="RefSeq" id="WP_156530930.1">
    <property type="nucleotide sequence ID" value="NZ_CACRUE010000031.1"/>
</dbReference>
<protein>
    <submittedName>
        <fullName evidence="5">Purine catabolism regulatory protein</fullName>
    </submittedName>
</protein>
<dbReference type="EMBL" id="CACRUE010000031">
    <property type="protein sequence ID" value="VYU18452.1"/>
    <property type="molecule type" value="Genomic_DNA"/>
</dbReference>
<dbReference type="Pfam" id="PF07905">
    <property type="entry name" value="PucR"/>
    <property type="match status" value="1"/>
</dbReference>
<dbReference type="InterPro" id="IPR042070">
    <property type="entry name" value="PucR_C-HTH_sf"/>
</dbReference>
<evidence type="ECO:0000259" key="4">
    <source>
        <dbReference type="Pfam" id="PF17853"/>
    </source>
</evidence>
<accession>A0A6N3CRF6</accession>
<dbReference type="Pfam" id="PF17853">
    <property type="entry name" value="GGDEF_2"/>
    <property type="match status" value="1"/>
</dbReference>
<sequence>MSIAIEYLYKYIKKFDVNLLAGESGLNNKVRWTHIVENEEIASFIQAEELLFTTGVSIKDDTTLLNIINIAKDHNASGIVVNTGKYIEKISEEVIDYCNENEFPLFVMPWNIRIPDIMRALTIIILESERTYTEISNAIKDAIFLPTHEELYVQQLERVGFKCGWDYVVAIIELEDDEHNTNNIPTYAEMVKSYIEKKLSYIRNNYFAVNIGKSVAIVFYNKIDLEVEKIMKELYISMNKDFRNLKLFIGIGKRVNNLKLLYKGYEEAKNVAKINRLISNNKVHIRYSEMAIYRLLLEMENKEIIKEFHDQTIGDLVVYDKVNNTDYVELLESYFENNCKINETAKSLYLHRNTVNYKISKIEEILDINLDDIGDKSKIYLSLMIRYLL</sequence>
<dbReference type="PANTHER" id="PTHR33744:SF1">
    <property type="entry name" value="DNA-BINDING TRANSCRIPTIONAL ACTIVATOR ADER"/>
    <property type="match status" value="1"/>
</dbReference>
<evidence type="ECO:0000313" key="5">
    <source>
        <dbReference type="EMBL" id="VYU18452.1"/>
    </source>
</evidence>
<dbReference type="InterPro" id="IPR025736">
    <property type="entry name" value="PucR_C-HTH_dom"/>
</dbReference>
<proteinExistence type="inferred from homology"/>
<comment type="similarity">
    <text evidence="1">Belongs to the CdaR family.</text>
</comment>
<feature type="domain" description="Purine catabolism PurC-like" evidence="2">
    <location>
        <begin position="17"/>
        <end position="121"/>
    </location>
</feature>